<keyword evidence="2" id="KW-1185">Reference proteome</keyword>
<dbReference type="Pfam" id="PF14196">
    <property type="entry name" value="ATC_hydrolase"/>
    <property type="match status" value="1"/>
</dbReference>
<name>A0ABT3NYT6_9PROT</name>
<dbReference type="EMBL" id="JAPFQI010000010">
    <property type="protein sequence ID" value="MCW8086739.1"/>
    <property type="molecule type" value="Genomic_DNA"/>
</dbReference>
<dbReference type="GO" id="GO:0016787">
    <property type="term" value="F:hydrolase activity"/>
    <property type="evidence" value="ECO:0007669"/>
    <property type="project" value="UniProtKB-KW"/>
</dbReference>
<keyword evidence="1" id="KW-0378">Hydrolase</keyword>
<proteinExistence type="predicted"/>
<accession>A0ABT3NYT6</accession>
<reference evidence="1 2" key="1">
    <citation type="submission" date="2022-10" db="EMBL/GenBank/DDBJ databases">
        <title>Roseococcus glaciei nov., sp. nov., isolated from glacier.</title>
        <authorList>
            <person name="Liu Q."/>
            <person name="Xin Y.-H."/>
        </authorList>
    </citation>
    <scope>NUCLEOTIDE SEQUENCE [LARGE SCALE GENOMIC DNA]</scope>
    <source>
        <strain evidence="1 2">MDT2-1-1</strain>
    </source>
</reference>
<dbReference type="InterPro" id="IPR026002">
    <property type="entry name" value="ATC_hydrolase-like"/>
</dbReference>
<gene>
    <name evidence="1" type="ORF">OF850_13975</name>
</gene>
<evidence type="ECO:0000313" key="2">
    <source>
        <dbReference type="Proteomes" id="UP001526430"/>
    </source>
</evidence>
<protein>
    <submittedName>
        <fullName evidence="1">L-2-amino-thiazoline-4-carboxylic acid hydrolase</fullName>
    </submittedName>
</protein>
<dbReference type="Proteomes" id="UP001526430">
    <property type="component" value="Unassembled WGS sequence"/>
</dbReference>
<comment type="caution">
    <text evidence="1">The sequence shown here is derived from an EMBL/GenBank/DDBJ whole genome shotgun (WGS) entry which is preliminary data.</text>
</comment>
<dbReference type="RefSeq" id="WP_301590840.1">
    <property type="nucleotide sequence ID" value="NZ_JAPFQI010000010.1"/>
</dbReference>
<sequence>MTESMGILQRRRIEAEIIKPLYEEMKAAFGEEAAKAVIERAVRKAAVKAGQDFAAAAPGGASLENFAAIQPLWTQDDALRIETLRQDGEVMEFNVTRCRYAEMYREMGLGEIGHLLSCNRDATFIEGYEPGIEFRRTQTIMQGASHCDFRYRARRQEP</sequence>
<organism evidence="1 2">
    <name type="scientific">Sabulicella glaciei</name>
    <dbReference type="NCBI Taxonomy" id="2984948"/>
    <lineage>
        <taxon>Bacteria</taxon>
        <taxon>Pseudomonadati</taxon>
        <taxon>Pseudomonadota</taxon>
        <taxon>Alphaproteobacteria</taxon>
        <taxon>Acetobacterales</taxon>
        <taxon>Acetobacteraceae</taxon>
        <taxon>Sabulicella</taxon>
    </lineage>
</organism>
<evidence type="ECO:0000313" key="1">
    <source>
        <dbReference type="EMBL" id="MCW8086739.1"/>
    </source>
</evidence>